<evidence type="ECO:0000256" key="7">
    <source>
        <dbReference type="SAM" id="Phobius"/>
    </source>
</evidence>
<dbReference type="GO" id="GO:0035673">
    <property type="term" value="F:oligopeptide transmembrane transporter activity"/>
    <property type="evidence" value="ECO:0007669"/>
    <property type="project" value="InterPro"/>
</dbReference>
<dbReference type="PANTHER" id="PTHR31645:SF11">
    <property type="entry name" value="METAL-NICOTIANAMINE TRANSPORTER YSL1"/>
    <property type="match status" value="1"/>
</dbReference>
<dbReference type="PANTHER" id="PTHR31645">
    <property type="entry name" value="OLIGOPEPTIDE TRANSPORTER YGL114W-RELATED"/>
    <property type="match status" value="1"/>
</dbReference>
<dbReference type="GO" id="GO:0005886">
    <property type="term" value="C:plasma membrane"/>
    <property type="evidence" value="ECO:0007669"/>
    <property type="project" value="TreeGrafter"/>
</dbReference>
<keyword evidence="5 7" id="KW-1133">Transmembrane helix</keyword>
<dbReference type="Pfam" id="PF03169">
    <property type="entry name" value="OPT"/>
    <property type="match status" value="1"/>
</dbReference>
<organism evidence="8">
    <name type="scientific">Sesamum latifolium</name>
    <dbReference type="NCBI Taxonomy" id="2727402"/>
    <lineage>
        <taxon>Eukaryota</taxon>
        <taxon>Viridiplantae</taxon>
        <taxon>Streptophyta</taxon>
        <taxon>Embryophyta</taxon>
        <taxon>Tracheophyta</taxon>
        <taxon>Spermatophyta</taxon>
        <taxon>Magnoliopsida</taxon>
        <taxon>eudicotyledons</taxon>
        <taxon>Gunneridae</taxon>
        <taxon>Pentapetalae</taxon>
        <taxon>asterids</taxon>
        <taxon>lamiids</taxon>
        <taxon>Lamiales</taxon>
        <taxon>Pedaliaceae</taxon>
        <taxon>Sesamum</taxon>
    </lineage>
</organism>
<accession>A0AAW2SQ69</accession>
<evidence type="ECO:0000256" key="2">
    <source>
        <dbReference type="ARBA" id="ARBA00010276"/>
    </source>
</evidence>
<comment type="caution">
    <text evidence="8">The sequence shown here is derived from an EMBL/GenBank/DDBJ whole genome shotgun (WGS) entry which is preliminary data.</text>
</comment>
<dbReference type="GO" id="GO:0048316">
    <property type="term" value="P:seed development"/>
    <property type="evidence" value="ECO:0007669"/>
    <property type="project" value="TreeGrafter"/>
</dbReference>
<dbReference type="InterPro" id="IPR004813">
    <property type="entry name" value="OPT"/>
</dbReference>
<dbReference type="GO" id="GO:0051980">
    <property type="term" value="F:iron-nicotianamine transmembrane transporter activity"/>
    <property type="evidence" value="ECO:0007669"/>
    <property type="project" value="TreeGrafter"/>
</dbReference>
<keyword evidence="4 7" id="KW-0812">Transmembrane</keyword>
<keyword evidence="3" id="KW-0813">Transport</keyword>
<evidence type="ECO:0000256" key="5">
    <source>
        <dbReference type="ARBA" id="ARBA00022989"/>
    </source>
</evidence>
<feature type="transmembrane region" description="Helical" evidence="7">
    <location>
        <begin position="6"/>
        <end position="31"/>
    </location>
</feature>
<dbReference type="AlphaFoldDB" id="A0AAW2SQ69"/>
<dbReference type="GO" id="GO:0010039">
    <property type="term" value="P:response to iron ion"/>
    <property type="evidence" value="ECO:0007669"/>
    <property type="project" value="TreeGrafter"/>
</dbReference>
<protein>
    <submittedName>
        <fullName evidence="8">Metal-nicotianamine transporter YSL1</fullName>
    </submittedName>
</protein>
<comment type="subcellular location">
    <subcellularLocation>
        <location evidence="1">Membrane</location>
        <topology evidence="1">Multi-pass membrane protein</topology>
    </subcellularLocation>
</comment>
<dbReference type="EMBL" id="JACGWN010000016">
    <property type="protein sequence ID" value="KAL0394716.1"/>
    <property type="molecule type" value="Genomic_DNA"/>
</dbReference>
<comment type="similarity">
    <text evidence="2">Belongs to the YSL (TC 2.A.67.2) family.</text>
</comment>
<evidence type="ECO:0000313" key="8">
    <source>
        <dbReference type="EMBL" id="KAL0394716.1"/>
    </source>
</evidence>
<proteinExistence type="inferred from homology"/>
<reference evidence="8" key="1">
    <citation type="submission" date="2020-06" db="EMBL/GenBank/DDBJ databases">
        <authorList>
            <person name="Li T."/>
            <person name="Hu X."/>
            <person name="Zhang T."/>
            <person name="Song X."/>
            <person name="Zhang H."/>
            <person name="Dai N."/>
            <person name="Sheng W."/>
            <person name="Hou X."/>
            <person name="Wei L."/>
        </authorList>
    </citation>
    <scope>NUCLEOTIDE SEQUENCE</scope>
    <source>
        <strain evidence="8">KEN1</strain>
        <tissue evidence="8">Leaf</tissue>
    </source>
</reference>
<name>A0AAW2SQ69_9LAMI</name>
<evidence type="ECO:0000256" key="3">
    <source>
        <dbReference type="ARBA" id="ARBA00022448"/>
    </source>
</evidence>
<evidence type="ECO:0000256" key="4">
    <source>
        <dbReference type="ARBA" id="ARBA00022692"/>
    </source>
</evidence>
<keyword evidence="6 7" id="KW-0472">Membrane</keyword>
<reference evidence="8" key="2">
    <citation type="journal article" date="2024" name="Plant">
        <title>Genomic evolution and insights into agronomic trait innovations of Sesamum species.</title>
        <authorList>
            <person name="Miao H."/>
            <person name="Wang L."/>
            <person name="Qu L."/>
            <person name="Liu H."/>
            <person name="Sun Y."/>
            <person name="Le M."/>
            <person name="Wang Q."/>
            <person name="Wei S."/>
            <person name="Zheng Y."/>
            <person name="Lin W."/>
            <person name="Duan Y."/>
            <person name="Cao H."/>
            <person name="Xiong S."/>
            <person name="Wang X."/>
            <person name="Wei L."/>
            <person name="Li C."/>
            <person name="Ma Q."/>
            <person name="Ju M."/>
            <person name="Zhao R."/>
            <person name="Li G."/>
            <person name="Mu C."/>
            <person name="Tian Q."/>
            <person name="Mei H."/>
            <person name="Zhang T."/>
            <person name="Gao T."/>
            <person name="Zhang H."/>
        </authorList>
    </citation>
    <scope>NUCLEOTIDE SEQUENCE</scope>
    <source>
        <strain evidence="8">KEN1</strain>
    </source>
</reference>
<dbReference type="InterPro" id="IPR045035">
    <property type="entry name" value="YSL-like"/>
</dbReference>
<gene>
    <name evidence="8" type="ORF">Slati_4437800</name>
</gene>
<sequence>MPIPTAMAVPFLIGGYFAIDMCVGSLVVFLWHKVNSKKAELMVPAVASGLICGEGLWTVPASVLALAKITPPICMKFLPG</sequence>
<evidence type="ECO:0000256" key="6">
    <source>
        <dbReference type="ARBA" id="ARBA00023136"/>
    </source>
</evidence>
<evidence type="ECO:0000256" key="1">
    <source>
        <dbReference type="ARBA" id="ARBA00004141"/>
    </source>
</evidence>